<dbReference type="PANTHER" id="PTHR13285:SF23">
    <property type="entry name" value="TEICHOIC ACID D-ALANYLTRANSFERASE"/>
    <property type="match status" value="1"/>
</dbReference>
<keyword evidence="8 9" id="KW-0012">Acyltransferase</keyword>
<keyword evidence="5 10" id="KW-0812">Transmembrane</keyword>
<comment type="similarity">
    <text evidence="2 9">Belongs to the membrane-bound acyltransferase family.</text>
</comment>
<evidence type="ECO:0000313" key="12">
    <source>
        <dbReference type="Proteomes" id="UP000696931"/>
    </source>
</evidence>
<feature type="transmembrane region" description="Helical" evidence="10">
    <location>
        <begin position="104"/>
        <end position="130"/>
    </location>
</feature>
<dbReference type="Proteomes" id="UP000696931">
    <property type="component" value="Unassembled WGS sequence"/>
</dbReference>
<keyword evidence="7 9" id="KW-0472">Membrane</keyword>
<dbReference type="GO" id="GO:0016746">
    <property type="term" value="F:acyltransferase activity"/>
    <property type="evidence" value="ECO:0007669"/>
    <property type="project" value="UniProtKB-KW"/>
</dbReference>
<feature type="transmembrane region" description="Helical" evidence="10">
    <location>
        <begin position="150"/>
        <end position="168"/>
    </location>
</feature>
<dbReference type="AlphaFoldDB" id="A0A933SFH5"/>
<evidence type="ECO:0000256" key="3">
    <source>
        <dbReference type="ARBA" id="ARBA00022475"/>
    </source>
</evidence>
<feature type="transmembrane region" description="Helical" evidence="10">
    <location>
        <begin position="76"/>
        <end position="98"/>
    </location>
</feature>
<feature type="transmembrane region" description="Helical" evidence="10">
    <location>
        <begin position="363"/>
        <end position="383"/>
    </location>
</feature>
<evidence type="ECO:0000256" key="2">
    <source>
        <dbReference type="ARBA" id="ARBA00010323"/>
    </source>
</evidence>
<feature type="transmembrane region" description="Helical" evidence="10">
    <location>
        <begin position="447"/>
        <end position="469"/>
    </location>
</feature>
<name>A0A933SFH5_UNCEI</name>
<evidence type="ECO:0000256" key="1">
    <source>
        <dbReference type="ARBA" id="ARBA00004651"/>
    </source>
</evidence>
<comment type="subcellular location">
    <subcellularLocation>
        <location evidence="1">Cell membrane</location>
        <topology evidence="1">Multi-pass membrane protein</topology>
    </subcellularLocation>
</comment>
<evidence type="ECO:0000256" key="9">
    <source>
        <dbReference type="PIRNR" id="PIRNR016636"/>
    </source>
</evidence>
<dbReference type="PIRSF" id="PIRSF016636">
    <property type="entry name" value="AlgI_DltB"/>
    <property type="match status" value="1"/>
</dbReference>
<dbReference type="EMBL" id="JACRIW010000039">
    <property type="protein sequence ID" value="MBI5168999.1"/>
    <property type="molecule type" value="Genomic_DNA"/>
</dbReference>
<accession>A0A933SFH5</accession>
<keyword evidence="3 9" id="KW-1003">Cell membrane</keyword>
<dbReference type="PANTHER" id="PTHR13285">
    <property type="entry name" value="ACYLTRANSFERASE"/>
    <property type="match status" value="1"/>
</dbReference>
<feature type="transmembrane region" description="Helical" evidence="10">
    <location>
        <begin position="321"/>
        <end position="342"/>
    </location>
</feature>
<evidence type="ECO:0000313" key="11">
    <source>
        <dbReference type="EMBL" id="MBI5168999.1"/>
    </source>
</evidence>
<dbReference type="InterPro" id="IPR004299">
    <property type="entry name" value="MBOAT_fam"/>
</dbReference>
<proteinExistence type="inferred from homology"/>
<dbReference type="InterPro" id="IPR028362">
    <property type="entry name" value="AlgI"/>
</dbReference>
<comment type="caution">
    <text evidence="11">The sequence shown here is derived from an EMBL/GenBank/DDBJ whole genome shotgun (WGS) entry which is preliminary data.</text>
</comment>
<protein>
    <submittedName>
        <fullName evidence="11">MBOAT family protein</fullName>
    </submittedName>
</protein>
<evidence type="ECO:0000256" key="6">
    <source>
        <dbReference type="ARBA" id="ARBA00022989"/>
    </source>
</evidence>
<dbReference type="GO" id="GO:0042121">
    <property type="term" value="P:alginic acid biosynthetic process"/>
    <property type="evidence" value="ECO:0007669"/>
    <property type="project" value="InterPro"/>
</dbReference>
<keyword evidence="4 9" id="KW-0808">Transferase</keyword>
<feature type="transmembrane region" description="Helical" evidence="10">
    <location>
        <begin position="44"/>
        <end position="64"/>
    </location>
</feature>
<sequence>MSFVSIVFLVFIGIFYPLYRLLPHRGQNWLLLAGSLLFYGWWDWRFLFLLLGTSTLDWFVGLKLGEIPDEARRKRWLVASLTANLAVLGFFKYFNFFADSFAHLLGFAGLHASWTTLHIVLPIGISFYTFQSMSYTIDVYRRHLKPGKDYFEFLTFVSFFPQLVAGPIERAVTLLPRVQSPRRVTRDGFTRGMYLILFGLVKKVAISDGVAGSVDAIYNRAGAVSGADVTVATWLFAIQIYGDFAGYSDIARGLAKILGFDLVTNFDQPYFAVNPSDFWRRWHISLSTWLRDYLYVPLGGNRGSTAKTYRNLMLTMGLGGLWHGAAWNYILWGIYQGGILCAHRLWTGGRKAATRAATFVNQARFAITVLLFFQVTCYGWLLFRARSFSQIADYTAALFRAPGALTVPLPTLPAILGTAVLVVLEVLQWRAQDVRFYRTWAPPARGLLYAGLLLLVCMGLGNTSTQFIYFQF</sequence>
<evidence type="ECO:0000256" key="5">
    <source>
        <dbReference type="ARBA" id="ARBA00022692"/>
    </source>
</evidence>
<keyword evidence="6 10" id="KW-1133">Transmembrane helix</keyword>
<evidence type="ECO:0000256" key="10">
    <source>
        <dbReference type="SAM" id="Phobius"/>
    </source>
</evidence>
<evidence type="ECO:0000256" key="8">
    <source>
        <dbReference type="ARBA" id="ARBA00023315"/>
    </source>
</evidence>
<dbReference type="InterPro" id="IPR051085">
    <property type="entry name" value="MB_O-acyltransferase"/>
</dbReference>
<gene>
    <name evidence="11" type="ORF">HZA61_05900</name>
</gene>
<feature type="transmembrane region" description="Helical" evidence="10">
    <location>
        <begin position="403"/>
        <end position="427"/>
    </location>
</feature>
<reference evidence="11" key="1">
    <citation type="submission" date="2020-07" db="EMBL/GenBank/DDBJ databases">
        <title>Huge and variable diversity of episymbiotic CPR bacteria and DPANN archaea in groundwater ecosystems.</title>
        <authorList>
            <person name="He C.Y."/>
            <person name="Keren R."/>
            <person name="Whittaker M."/>
            <person name="Farag I.F."/>
            <person name="Doudna J."/>
            <person name="Cate J.H.D."/>
            <person name="Banfield J.F."/>
        </authorList>
    </citation>
    <scope>NUCLEOTIDE SEQUENCE</scope>
    <source>
        <strain evidence="11">NC_groundwater_1813_Pr3_B-0.1um_71_17</strain>
    </source>
</reference>
<dbReference type="InterPro" id="IPR024194">
    <property type="entry name" value="Ac/AlaTfrase_AlgI/DltB"/>
</dbReference>
<dbReference type="PIRSF" id="PIRSF500217">
    <property type="entry name" value="AlgI"/>
    <property type="match status" value="1"/>
</dbReference>
<evidence type="ECO:0000256" key="7">
    <source>
        <dbReference type="ARBA" id="ARBA00023136"/>
    </source>
</evidence>
<evidence type="ECO:0000256" key="4">
    <source>
        <dbReference type="ARBA" id="ARBA00022679"/>
    </source>
</evidence>
<dbReference type="GO" id="GO:0005886">
    <property type="term" value="C:plasma membrane"/>
    <property type="evidence" value="ECO:0007669"/>
    <property type="project" value="UniProtKB-SubCell"/>
</dbReference>
<organism evidence="11 12">
    <name type="scientific">Eiseniibacteriota bacterium</name>
    <dbReference type="NCBI Taxonomy" id="2212470"/>
    <lineage>
        <taxon>Bacteria</taxon>
        <taxon>Candidatus Eiseniibacteriota</taxon>
    </lineage>
</organism>
<dbReference type="Pfam" id="PF03062">
    <property type="entry name" value="MBOAT"/>
    <property type="match status" value="1"/>
</dbReference>